<feature type="compositionally biased region" description="Basic and acidic residues" evidence="1">
    <location>
        <begin position="287"/>
        <end position="297"/>
    </location>
</feature>
<dbReference type="OrthoDB" id="6375174at2759"/>
<feature type="non-terminal residue" evidence="2">
    <location>
        <position position="1"/>
    </location>
</feature>
<evidence type="ECO:0000313" key="2">
    <source>
        <dbReference type="EMBL" id="ENN75597.1"/>
    </source>
</evidence>
<organism evidence="2">
    <name type="scientific">Dendroctonus ponderosae</name>
    <name type="common">Mountain pine beetle</name>
    <dbReference type="NCBI Taxonomy" id="77166"/>
    <lineage>
        <taxon>Eukaryota</taxon>
        <taxon>Metazoa</taxon>
        <taxon>Ecdysozoa</taxon>
        <taxon>Arthropoda</taxon>
        <taxon>Hexapoda</taxon>
        <taxon>Insecta</taxon>
        <taxon>Pterygota</taxon>
        <taxon>Neoptera</taxon>
        <taxon>Endopterygota</taxon>
        <taxon>Coleoptera</taxon>
        <taxon>Polyphaga</taxon>
        <taxon>Cucujiformia</taxon>
        <taxon>Curculionidae</taxon>
        <taxon>Scolytinae</taxon>
        <taxon>Dendroctonus</taxon>
    </lineage>
</organism>
<gene>
    <name evidence="2" type="ORF">YQE_07844</name>
</gene>
<proteinExistence type="predicted"/>
<protein>
    <submittedName>
        <fullName evidence="2">Uncharacterized protein</fullName>
    </submittedName>
</protein>
<feature type="region of interest" description="Disordered" evidence="1">
    <location>
        <begin position="273"/>
        <end position="297"/>
    </location>
</feature>
<sequence>MQKQEEKSRMVYRLVLTGGPCGGKTTGQARLSTFFENLGWKVRAQPGASRPLSTVCCLAGVPGAGDRLGAAQWRHQVHRSERGRGRDLPGEPAQDDAAGGGDVLRAGAHLQAQLLDHLRPRRHGRLRLEQHRAARQPLQPDHPHGVGGERRRRLLQHRGPLLSVGGRGAGARAGQQGGRRLDRPPLLRRDRQQHRLRGQDQAHDWLGLPQDRPGHGRPPADQLEEAQVPGGGPHAGRRPLPALPGLRGGAQLPAVELAEPSAAAEARPEGVLQLHPHGAPPEPAGRPGDRGEDADQPSRLHQLADAEGQLALHHLQEAALLHLRQPVLPAGHLRAAECRGLILLETYSTLDDARLQRKLPTFLTIEREVTGSADYSMYNLSLREDWKTSKKYLRTNFVGPEDAEGHGPNQLKLKLNGHGAAPGLAVNGAA</sequence>
<dbReference type="GO" id="GO:0045494">
    <property type="term" value="P:photoreceptor cell maintenance"/>
    <property type="evidence" value="ECO:0007669"/>
    <property type="project" value="TreeGrafter"/>
</dbReference>
<dbReference type="PANTHER" id="PTHR34932:SF1">
    <property type="entry name" value="TRPL TRANSLOCATION DEFECT PROTEIN 14"/>
    <property type="match status" value="1"/>
</dbReference>
<dbReference type="EMBL" id="KB741009">
    <property type="protein sequence ID" value="ENN75597.1"/>
    <property type="molecule type" value="Genomic_DNA"/>
</dbReference>
<feature type="compositionally biased region" description="Gly residues" evidence="1">
    <location>
        <begin position="165"/>
        <end position="177"/>
    </location>
</feature>
<accession>N6UAG8</accession>
<feature type="compositionally biased region" description="Basic and acidic residues" evidence="1">
    <location>
        <begin position="179"/>
        <end position="190"/>
    </location>
</feature>
<dbReference type="HOGENOM" id="CLU_037796_0_1_1"/>
<name>N6UAG8_DENPD</name>
<dbReference type="InterPro" id="IPR053227">
    <property type="entry name" value="TRPL-trafficking_regulator"/>
</dbReference>
<dbReference type="GO" id="GO:0070300">
    <property type="term" value="F:phosphatidic acid binding"/>
    <property type="evidence" value="ECO:0007669"/>
    <property type="project" value="TreeGrafter"/>
</dbReference>
<feature type="region of interest" description="Disordered" evidence="1">
    <location>
        <begin position="76"/>
        <end position="101"/>
    </location>
</feature>
<feature type="region of interest" description="Disordered" evidence="1">
    <location>
        <begin position="130"/>
        <end position="247"/>
    </location>
</feature>
<dbReference type="PANTHER" id="PTHR34932">
    <property type="entry name" value="TRPL TRANSLOCATION DEFECT PROTEIN 14"/>
    <property type="match status" value="1"/>
</dbReference>
<dbReference type="OMA" id="SAWGPRW"/>
<dbReference type="GO" id="GO:0035091">
    <property type="term" value="F:phosphatidylinositol binding"/>
    <property type="evidence" value="ECO:0007669"/>
    <property type="project" value="TreeGrafter"/>
</dbReference>
<evidence type="ECO:0000256" key="1">
    <source>
        <dbReference type="SAM" id="MobiDB-lite"/>
    </source>
</evidence>
<dbReference type="AlphaFoldDB" id="N6UAG8"/>
<dbReference type="GO" id="GO:0005525">
    <property type="term" value="F:GTP binding"/>
    <property type="evidence" value="ECO:0007669"/>
    <property type="project" value="TreeGrafter"/>
</dbReference>
<feature type="compositionally biased region" description="Basic and acidic residues" evidence="1">
    <location>
        <begin position="78"/>
        <end position="89"/>
    </location>
</feature>
<reference evidence="2" key="1">
    <citation type="journal article" date="2013" name="Genome Biol.">
        <title>Draft genome of the mountain pine beetle, Dendroctonus ponderosae Hopkins, a major forest pest.</title>
        <authorList>
            <person name="Keeling C.I."/>
            <person name="Yuen M.M."/>
            <person name="Liao N.Y."/>
            <person name="Docking T.R."/>
            <person name="Chan S.K."/>
            <person name="Taylor G.A."/>
            <person name="Palmquist D.L."/>
            <person name="Jackman S.D."/>
            <person name="Nguyen A."/>
            <person name="Li M."/>
            <person name="Henderson H."/>
            <person name="Janes J.K."/>
            <person name="Zhao Y."/>
            <person name="Pandoh P."/>
            <person name="Moore R."/>
            <person name="Sperling F.A."/>
            <person name="Huber D.P."/>
            <person name="Birol I."/>
            <person name="Jones S.J."/>
            <person name="Bohlmann J."/>
        </authorList>
    </citation>
    <scope>NUCLEOTIDE SEQUENCE</scope>
</reference>